<sequence length="207" mass="22004">MDDTIRLKNAVKAADGLEPGEYALDEVGGMLILDRGAAFDFDVIPLDVIALPKVSAEPKADEIVAYRPSGPVETVLTLGAGGPPRDARDWRTPGCTPVGITTQVASLRLQSTIEITSPAAINGLRLSPTAVDCQMTFGVESTTGDTIFEVQDNAYAGVLETFVNIALAPGRYILFVEVEFPISFDVVTATRPFAAGVQNHPVLVRFA</sequence>
<accession>A0A9E7N6B0</accession>
<dbReference type="EMBL" id="ON529858">
    <property type="protein sequence ID" value="UTC29865.1"/>
    <property type="molecule type" value="Genomic_DNA"/>
</dbReference>
<name>A0A9E7N6B0_9CAUD</name>
<dbReference type="Proteomes" id="UP001057427">
    <property type="component" value="Segment"/>
</dbReference>
<organism evidence="1 2">
    <name type="scientific">Brevundimonas phage vB_BgoS-Bajun</name>
    <dbReference type="NCBI Taxonomy" id="2948594"/>
    <lineage>
        <taxon>Viruses</taxon>
        <taxon>Duplodnaviria</taxon>
        <taxon>Heunggongvirae</taxon>
        <taxon>Uroviricota</taxon>
        <taxon>Caudoviricetes</taxon>
        <taxon>Dolichocephalovirinae</taxon>
    </lineage>
</organism>
<evidence type="ECO:0000313" key="1">
    <source>
        <dbReference type="EMBL" id="UTC29865.1"/>
    </source>
</evidence>
<proteinExistence type="predicted"/>
<keyword evidence="2" id="KW-1185">Reference proteome</keyword>
<evidence type="ECO:0000313" key="2">
    <source>
        <dbReference type="Proteomes" id="UP001057427"/>
    </source>
</evidence>
<reference evidence="1" key="1">
    <citation type="submission" date="2022-05" db="EMBL/GenBank/DDBJ databases">
        <authorList>
            <person name="Friedrich I."/>
            <person name="Poehlein A."/>
            <person name="Schneider D."/>
            <person name="Hertel R."/>
            <person name="Daniel R."/>
        </authorList>
    </citation>
    <scope>NUCLEOTIDE SEQUENCE</scope>
</reference>
<protein>
    <submittedName>
        <fullName evidence="1">Uncharacterized protein</fullName>
    </submittedName>
</protein>
<gene>
    <name evidence="1" type="ORF">BAJUN_02350</name>
</gene>